<organism evidence="2 3">
    <name type="scientific">Podospora aff. communis PSN243</name>
    <dbReference type="NCBI Taxonomy" id="3040156"/>
    <lineage>
        <taxon>Eukaryota</taxon>
        <taxon>Fungi</taxon>
        <taxon>Dikarya</taxon>
        <taxon>Ascomycota</taxon>
        <taxon>Pezizomycotina</taxon>
        <taxon>Sordariomycetes</taxon>
        <taxon>Sordariomycetidae</taxon>
        <taxon>Sordariales</taxon>
        <taxon>Podosporaceae</taxon>
        <taxon>Podospora</taxon>
    </lineage>
</organism>
<dbReference type="AlphaFoldDB" id="A0AAV9GAW8"/>
<dbReference type="Pfam" id="PF06985">
    <property type="entry name" value="HET"/>
    <property type="match status" value="1"/>
</dbReference>
<dbReference type="PANTHER" id="PTHR24148">
    <property type="entry name" value="ANKYRIN REPEAT DOMAIN-CONTAINING PROTEIN 39 HOMOLOG-RELATED"/>
    <property type="match status" value="1"/>
</dbReference>
<comment type="caution">
    <text evidence="2">The sequence shown here is derived from an EMBL/GenBank/DDBJ whole genome shotgun (WGS) entry which is preliminary data.</text>
</comment>
<name>A0AAV9GAW8_9PEZI</name>
<protein>
    <submittedName>
        <fullName evidence="2">Heterokaryon incompatibility protein-domain-containing protein</fullName>
    </submittedName>
</protein>
<evidence type="ECO:0000313" key="3">
    <source>
        <dbReference type="Proteomes" id="UP001321760"/>
    </source>
</evidence>
<reference evidence="2" key="1">
    <citation type="journal article" date="2023" name="Mol. Phylogenet. Evol.">
        <title>Genome-scale phylogeny and comparative genomics of the fungal order Sordariales.</title>
        <authorList>
            <person name="Hensen N."/>
            <person name="Bonometti L."/>
            <person name="Westerberg I."/>
            <person name="Brannstrom I.O."/>
            <person name="Guillou S."/>
            <person name="Cros-Aarteil S."/>
            <person name="Calhoun S."/>
            <person name="Haridas S."/>
            <person name="Kuo A."/>
            <person name="Mondo S."/>
            <person name="Pangilinan J."/>
            <person name="Riley R."/>
            <person name="LaButti K."/>
            <person name="Andreopoulos B."/>
            <person name="Lipzen A."/>
            <person name="Chen C."/>
            <person name="Yan M."/>
            <person name="Daum C."/>
            <person name="Ng V."/>
            <person name="Clum A."/>
            <person name="Steindorff A."/>
            <person name="Ohm R.A."/>
            <person name="Martin F."/>
            <person name="Silar P."/>
            <person name="Natvig D.O."/>
            <person name="Lalanne C."/>
            <person name="Gautier V."/>
            <person name="Ament-Velasquez S.L."/>
            <person name="Kruys A."/>
            <person name="Hutchinson M.I."/>
            <person name="Powell A.J."/>
            <person name="Barry K."/>
            <person name="Miller A.N."/>
            <person name="Grigoriev I.V."/>
            <person name="Debuchy R."/>
            <person name="Gladieux P."/>
            <person name="Hiltunen Thoren M."/>
            <person name="Johannesson H."/>
        </authorList>
    </citation>
    <scope>NUCLEOTIDE SEQUENCE</scope>
    <source>
        <strain evidence="2">PSN243</strain>
    </source>
</reference>
<dbReference type="EMBL" id="MU865973">
    <property type="protein sequence ID" value="KAK4444721.1"/>
    <property type="molecule type" value="Genomic_DNA"/>
</dbReference>
<reference evidence="2" key="2">
    <citation type="submission" date="2023-05" db="EMBL/GenBank/DDBJ databases">
        <authorList>
            <consortium name="Lawrence Berkeley National Laboratory"/>
            <person name="Steindorff A."/>
            <person name="Hensen N."/>
            <person name="Bonometti L."/>
            <person name="Westerberg I."/>
            <person name="Brannstrom I.O."/>
            <person name="Guillou S."/>
            <person name="Cros-Aarteil S."/>
            <person name="Calhoun S."/>
            <person name="Haridas S."/>
            <person name="Kuo A."/>
            <person name="Mondo S."/>
            <person name="Pangilinan J."/>
            <person name="Riley R."/>
            <person name="Labutti K."/>
            <person name="Andreopoulos B."/>
            <person name="Lipzen A."/>
            <person name="Chen C."/>
            <person name="Yanf M."/>
            <person name="Daum C."/>
            <person name="Ng V."/>
            <person name="Clum A."/>
            <person name="Ohm R."/>
            <person name="Martin F."/>
            <person name="Silar P."/>
            <person name="Natvig D."/>
            <person name="Lalanne C."/>
            <person name="Gautier V."/>
            <person name="Ament-Velasquez S.L."/>
            <person name="Kruys A."/>
            <person name="Hutchinson M.I."/>
            <person name="Powell A.J."/>
            <person name="Barry K."/>
            <person name="Miller A.N."/>
            <person name="Grigoriev I.V."/>
            <person name="Debuchy R."/>
            <person name="Gladieux P."/>
            <person name="Thoren M.H."/>
            <person name="Johannesson H."/>
        </authorList>
    </citation>
    <scope>NUCLEOTIDE SEQUENCE</scope>
    <source>
        <strain evidence="2">PSN243</strain>
    </source>
</reference>
<feature type="domain" description="Heterokaryon incompatibility" evidence="1">
    <location>
        <begin position="84"/>
        <end position="242"/>
    </location>
</feature>
<dbReference type="Proteomes" id="UP001321760">
    <property type="component" value="Unassembled WGS sequence"/>
</dbReference>
<proteinExistence type="predicted"/>
<gene>
    <name evidence="2" type="ORF">QBC34DRAFT_487644</name>
</gene>
<dbReference type="PANTHER" id="PTHR24148:SF64">
    <property type="entry name" value="HETEROKARYON INCOMPATIBILITY DOMAIN-CONTAINING PROTEIN"/>
    <property type="match status" value="1"/>
</dbReference>
<evidence type="ECO:0000313" key="2">
    <source>
        <dbReference type="EMBL" id="KAK4444721.1"/>
    </source>
</evidence>
<evidence type="ECO:0000259" key="1">
    <source>
        <dbReference type="Pfam" id="PF06985"/>
    </source>
</evidence>
<dbReference type="InterPro" id="IPR010730">
    <property type="entry name" value="HET"/>
</dbReference>
<dbReference type="InterPro" id="IPR052895">
    <property type="entry name" value="HetReg/Transcr_Mod"/>
</dbReference>
<accession>A0AAV9GAW8</accession>
<sequence length="660" mass="73717">MSDLIDSQYCTSSCPSSCADAPPPPQTPIPTEEFTYTACPIDSSSGEIRLLKIHPATSPSDPISAALVTTNVKQPSHVFQVPAYGALSYYWGAPVFDTLIIVDGSKFMITASLCAALKGHRADVTGDEPELLWVDAICINQNDKDEYSGQIAVMENIYRRAVRVFVDFGGFQGRGGWEGGYELMLRVCAVREKMCERGEDFDFTDSGVCESAGLPPFGDASWDIFGLVLLSPWLKRTWVIQEVVLAREIRCRFGRFLFDWEALVGMMRFMEARERETLVERVQMEGRLSLERMVSLRSDYRVHSDGLDYMYQGGKLSPVKLLWTTRDCEVSNPRDKIVGLLGILLPTFSWWRFASDVDYTWSVETLFHAFAKFVLSRCRREDHHELLSFAGISRRRKVEPGTAEAAALELLPSWVPDWLGHESPGPAVFFMLREEPFNAAKGTATVMCAVGNFGKDTYALESFRKDNGSMSLIGNSLGSIRWTSKDEAEVELQNDLPTTPSKITTRGKELVRWKQWHNAAAKVLQEARMEGQLSRYEDVDTAFALTLLGGNDYKGANATPTSTPIESPSQTLAEVLADLSADEEGPNIQRDEPKHVAMFKAQVLGYIGLVPACTVPGDEVFLLGGAPVPFVLRRRQFRRYILGEITETEAMDNWEPLLIL</sequence>
<keyword evidence="3" id="KW-1185">Reference proteome</keyword>